<dbReference type="OrthoDB" id="64281at2759"/>
<keyword evidence="4" id="KW-1185">Reference proteome</keyword>
<dbReference type="AlphaFoldDB" id="A0A8E2EX07"/>
<dbReference type="InterPro" id="IPR055915">
    <property type="entry name" value="DUF7492"/>
</dbReference>
<organism evidence="3 4">
    <name type="scientific">Glonium stellatum</name>
    <dbReference type="NCBI Taxonomy" id="574774"/>
    <lineage>
        <taxon>Eukaryota</taxon>
        <taxon>Fungi</taxon>
        <taxon>Dikarya</taxon>
        <taxon>Ascomycota</taxon>
        <taxon>Pezizomycotina</taxon>
        <taxon>Dothideomycetes</taxon>
        <taxon>Pleosporomycetidae</taxon>
        <taxon>Gloniales</taxon>
        <taxon>Gloniaceae</taxon>
        <taxon>Glonium</taxon>
    </lineage>
</organism>
<feature type="domain" description="DUF7492" evidence="2">
    <location>
        <begin position="19"/>
        <end position="165"/>
    </location>
</feature>
<name>A0A8E2EX07_9PEZI</name>
<proteinExistence type="predicted"/>
<feature type="domain" description="DUF7492" evidence="2">
    <location>
        <begin position="172"/>
        <end position="221"/>
    </location>
</feature>
<dbReference type="EMBL" id="KV750063">
    <property type="protein sequence ID" value="OCL06477.1"/>
    <property type="molecule type" value="Genomic_DNA"/>
</dbReference>
<feature type="chain" id="PRO_5034415127" description="DUF7492 domain-containing protein" evidence="1">
    <location>
        <begin position="22"/>
        <end position="222"/>
    </location>
</feature>
<reference evidence="3 4" key="1">
    <citation type="journal article" date="2016" name="Nat. Commun.">
        <title>Ectomycorrhizal ecology is imprinted in the genome of the dominant symbiotic fungus Cenococcum geophilum.</title>
        <authorList>
            <consortium name="DOE Joint Genome Institute"/>
            <person name="Peter M."/>
            <person name="Kohler A."/>
            <person name="Ohm R.A."/>
            <person name="Kuo A."/>
            <person name="Krutzmann J."/>
            <person name="Morin E."/>
            <person name="Arend M."/>
            <person name="Barry K.W."/>
            <person name="Binder M."/>
            <person name="Choi C."/>
            <person name="Clum A."/>
            <person name="Copeland A."/>
            <person name="Grisel N."/>
            <person name="Haridas S."/>
            <person name="Kipfer T."/>
            <person name="LaButti K."/>
            <person name="Lindquist E."/>
            <person name="Lipzen A."/>
            <person name="Maire R."/>
            <person name="Meier B."/>
            <person name="Mihaltcheva S."/>
            <person name="Molinier V."/>
            <person name="Murat C."/>
            <person name="Poggeler S."/>
            <person name="Quandt C.A."/>
            <person name="Sperisen C."/>
            <person name="Tritt A."/>
            <person name="Tisserant E."/>
            <person name="Crous P.W."/>
            <person name="Henrissat B."/>
            <person name="Nehls U."/>
            <person name="Egli S."/>
            <person name="Spatafora J.W."/>
            <person name="Grigoriev I.V."/>
            <person name="Martin F.M."/>
        </authorList>
    </citation>
    <scope>NUCLEOTIDE SEQUENCE [LARGE SCALE GENOMIC DNA]</scope>
    <source>
        <strain evidence="3 4">CBS 207.34</strain>
    </source>
</reference>
<gene>
    <name evidence="3" type="ORF">AOQ84DRAFT_390164</name>
</gene>
<accession>A0A8E2EX07</accession>
<keyword evidence="1" id="KW-0732">Signal</keyword>
<dbReference type="Proteomes" id="UP000250140">
    <property type="component" value="Unassembled WGS sequence"/>
</dbReference>
<evidence type="ECO:0000313" key="4">
    <source>
        <dbReference type="Proteomes" id="UP000250140"/>
    </source>
</evidence>
<evidence type="ECO:0000313" key="3">
    <source>
        <dbReference type="EMBL" id="OCL06477.1"/>
    </source>
</evidence>
<sequence length="222" mass="24204">MKQLTPSLILYLAFQAIIVSGHSWVDNVQRTDPQGQLVGEIGYIRNYTARVANQDVDEQNTHQLLNKSPEQIFCSAFQVSQFQANGLPGLKVSPGSQIVAQYLENGHISAPLSPASVVGDIYWFGTEDVSATGEDATTFGEVQSWKGGAGRGRLLGVNSFDDGKCGRGDLGLPCRSTFQIPTKAVVGSVYTVYWLWNYSGKLGNNTKHIEYYTSCMDVDIIG</sequence>
<evidence type="ECO:0000259" key="2">
    <source>
        <dbReference type="Pfam" id="PF24320"/>
    </source>
</evidence>
<protein>
    <recommendedName>
        <fullName evidence="2">DUF7492 domain-containing protein</fullName>
    </recommendedName>
</protein>
<feature type="signal peptide" evidence="1">
    <location>
        <begin position="1"/>
        <end position="21"/>
    </location>
</feature>
<dbReference type="Pfam" id="PF24320">
    <property type="entry name" value="DUF7492"/>
    <property type="match status" value="2"/>
</dbReference>
<evidence type="ECO:0000256" key="1">
    <source>
        <dbReference type="SAM" id="SignalP"/>
    </source>
</evidence>